<dbReference type="PANTHER" id="PTHR43245:SF54">
    <property type="entry name" value="BLL0593 PROTEIN"/>
    <property type="match status" value="1"/>
</dbReference>
<sequence length="296" mass="32352">MKIVLTGSSGRVGRAIYNALASQHEVIGIDRSPFSTTRIVADFADLTLLTSVMEGADAVIHTAALHAPHVGILPDSEFVRINVEGTRLVAEAAQATQVSRLVFTSTTALFGRTIENGRCAWVTDDTVPQPRSIYHHTKLAAETLLREVANNHLAVRVIRMSRCFPEAANLMAIYRITRGVDVRDVADAHVAALANQGPAYQQYIISGTTPFKEEDRSYLATNPVVALENRVPKLVTAFNERGWALPSSIDRVYVSTEAETGLGWKPRYGFDEVLAQLDRSSLEVLPIGSLAAQRDE</sequence>
<dbReference type="STRING" id="1185876.BN8_05216"/>
<organism evidence="2 3">
    <name type="scientific">Fibrisoma limi BUZ 3</name>
    <dbReference type="NCBI Taxonomy" id="1185876"/>
    <lineage>
        <taxon>Bacteria</taxon>
        <taxon>Pseudomonadati</taxon>
        <taxon>Bacteroidota</taxon>
        <taxon>Cytophagia</taxon>
        <taxon>Cytophagales</taxon>
        <taxon>Spirosomataceae</taxon>
        <taxon>Fibrisoma</taxon>
    </lineage>
</organism>
<dbReference type="SUPFAM" id="SSF51735">
    <property type="entry name" value="NAD(P)-binding Rossmann-fold domains"/>
    <property type="match status" value="1"/>
</dbReference>
<dbReference type="EMBL" id="CAIT01000009">
    <property type="protein sequence ID" value="CCH55916.1"/>
    <property type="molecule type" value="Genomic_DNA"/>
</dbReference>
<dbReference type="RefSeq" id="WP_009284481.1">
    <property type="nucleotide sequence ID" value="NZ_CAIT01000009.1"/>
</dbReference>
<dbReference type="PANTHER" id="PTHR43245">
    <property type="entry name" value="BIFUNCTIONAL POLYMYXIN RESISTANCE PROTEIN ARNA"/>
    <property type="match status" value="1"/>
</dbReference>
<dbReference type="Pfam" id="PF01370">
    <property type="entry name" value="Epimerase"/>
    <property type="match status" value="1"/>
</dbReference>
<dbReference type="Gene3D" id="3.40.50.720">
    <property type="entry name" value="NAD(P)-binding Rossmann-like Domain"/>
    <property type="match status" value="1"/>
</dbReference>
<dbReference type="AlphaFoldDB" id="I2GPT8"/>
<reference evidence="2 3" key="1">
    <citation type="journal article" date="2012" name="J. Bacteriol.">
        <title>Genome Sequence of the Filamentous Bacterium Fibrisoma limi BUZ 3T.</title>
        <authorList>
            <person name="Filippini M."/>
            <person name="Qi W."/>
            <person name="Jaenicke S."/>
            <person name="Goesmann A."/>
            <person name="Smits T.H."/>
            <person name="Bagheri H.C."/>
        </authorList>
    </citation>
    <scope>NUCLEOTIDE SEQUENCE [LARGE SCALE GENOMIC DNA]</scope>
    <source>
        <strain evidence="3">BUZ 3T</strain>
    </source>
</reference>
<dbReference type="OrthoDB" id="9801056at2"/>
<feature type="domain" description="NAD-dependent epimerase/dehydratase" evidence="1">
    <location>
        <begin position="3"/>
        <end position="161"/>
    </location>
</feature>
<evidence type="ECO:0000313" key="3">
    <source>
        <dbReference type="Proteomes" id="UP000009309"/>
    </source>
</evidence>
<keyword evidence="2" id="KW-0413">Isomerase</keyword>
<accession>I2GPT8</accession>
<dbReference type="GO" id="GO:0003978">
    <property type="term" value="F:UDP-glucose 4-epimerase activity"/>
    <property type="evidence" value="ECO:0007669"/>
    <property type="project" value="UniProtKB-EC"/>
</dbReference>
<keyword evidence="3" id="KW-1185">Reference proteome</keyword>
<evidence type="ECO:0000259" key="1">
    <source>
        <dbReference type="Pfam" id="PF01370"/>
    </source>
</evidence>
<name>I2GPT8_9BACT</name>
<proteinExistence type="predicted"/>
<dbReference type="InterPro" id="IPR036291">
    <property type="entry name" value="NAD(P)-bd_dom_sf"/>
</dbReference>
<comment type="caution">
    <text evidence="2">The sequence shown here is derived from an EMBL/GenBank/DDBJ whole genome shotgun (WGS) entry which is preliminary data.</text>
</comment>
<dbReference type="InterPro" id="IPR050177">
    <property type="entry name" value="Lipid_A_modif_metabolic_enz"/>
</dbReference>
<gene>
    <name evidence="2" type="ORF">BN8_05216</name>
</gene>
<dbReference type="EC" id="5.1.3.2" evidence="2"/>
<dbReference type="InterPro" id="IPR001509">
    <property type="entry name" value="Epimerase_deHydtase"/>
</dbReference>
<evidence type="ECO:0000313" key="2">
    <source>
        <dbReference type="EMBL" id="CCH55916.1"/>
    </source>
</evidence>
<protein>
    <submittedName>
        <fullName evidence="2">NAD-dependent epimerase/dehydratase</fullName>
        <ecNumber evidence="2">5.1.3.2</ecNumber>
    </submittedName>
</protein>
<dbReference type="Proteomes" id="UP000009309">
    <property type="component" value="Unassembled WGS sequence"/>
</dbReference>
<dbReference type="eggNOG" id="COG0451">
    <property type="taxonomic scope" value="Bacteria"/>
</dbReference>